<evidence type="ECO:0000256" key="1">
    <source>
        <dbReference type="SAM" id="Phobius"/>
    </source>
</evidence>
<feature type="transmembrane region" description="Helical" evidence="1">
    <location>
        <begin position="99"/>
        <end position="120"/>
    </location>
</feature>
<evidence type="ECO:0000313" key="3">
    <source>
        <dbReference type="Proteomes" id="UP000319516"/>
    </source>
</evidence>
<evidence type="ECO:0000313" key="2">
    <source>
        <dbReference type="EMBL" id="TQL51391.1"/>
    </source>
</evidence>
<accession>A0A542YTL4</accession>
<keyword evidence="1" id="KW-1133">Transmembrane helix</keyword>
<organism evidence="2 3">
    <name type="scientific">Ornithinicoccus hortensis</name>
    <dbReference type="NCBI Taxonomy" id="82346"/>
    <lineage>
        <taxon>Bacteria</taxon>
        <taxon>Bacillati</taxon>
        <taxon>Actinomycetota</taxon>
        <taxon>Actinomycetes</taxon>
        <taxon>Micrococcales</taxon>
        <taxon>Intrasporangiaceae</taxon>
        <taxon>Ornithinicoccus</taxon>
    </lineage>
</organism>
<gene>
    <name evidence="2" type="ORF">FB467_2537</name>
</gene>
<feature type="transmembrane region" description="Helical" evidence="1">
    <location>
        <begin position="132"/>
        <end position="150"/>
    </location>
</feature>
<keyword evidence="1" id="KW-0812">Transmembrane</keyword>
<feature type="transmembrane region" description="Helical" evidence="1">
    <location>
        <begin position="66"/>
        <end position="87"/>
    </location>
</feature>
<reference evidence="2 3" key="1">
    <citation type="submission" date="2019-06" db="EMBL/GenBank/DDBJ databases">
        <title>Sequencing the genomes of 1000 actinobacteria strains.</title>
        <authorList>
            <person name="Klenk H.-P."/>
        </authorList>
    </citation>
    <scope>NUCLEOTIDE SEQUENCE [LARGE SCALE GENOMIC DNA]</scope>
    <source>
        <strain evidence="2 3">DSM 12335</strain>
    </source>
</reference>
<proteinExistence type="predicted"/>
<feature type="transmembrane region" description="Helical" evidence="1">
    <location>
        <begin position="31"/>
        <end position="51"/>
    </location>
</feature>
<comment type="caution">
    <text evidence="2">The sequence shown here is derived from an EMBL/GenBank/DDBJ whole genome shotgun (WGS) entry which is preliminary data.</text>
</comment>
<keyword evidence="3" id="KW-1185">Reference proteome</keyword>
<dbReference type="AlphaFoldDB" id="A0A542YTL4"/>
<dbReference type="EMBL" id="VFOP01000001">
    <property type="protein sequence ID" value="TQL51391.1"/>
    <property type="molecule type" value="Genomic_DNA"/>
</dbReference>
<name>A0A542YTL4_9MICO</name>
<sequence>MSTPSRPGRLSRWLHGSSAGWRHPGAVRARVLGALAVLGAVALGVLTVLLVDADVGDSLAAGEMAAIYYGFLLGAAAIVFAIAFTHARYWPAIGQIARYCWLRTWVFLGAVAMVLSWLGAMLDSDELGRAGAAVWVAAALLGTFSLVRVVKLSNATTLNGVMSEQLLATVRAGRSLEPFHLAAREALAQSDPVRVRDLTGQLSHVRRVAPELAAGRELQASYATTVVRAALVGDFDGGTAGHAVREALFGYAPTWDSAQDRADLLTRVIVESAPTVARFEHRARMLAGAGVASVAHAMDVRSGALAVHQNLRLLFDPQPKRTEHDEGSVTLDLDLETALTCYRALTIRPVPDASSVCYALYQHVRGERFGGNYYAGAPILEELKASPEVSDQAALALELIVAEQIVTCTSREGQHPPGADWYAADDERTVRGVLRIAASLGAFTDARAARRSWLAHSARIHEPVPGFAHPPRRPSGPALVIGLAVSHLARLAVVDKGAPARCQDFLDLLPSDLAPLVRHRVVGLLGATQDEPLWPRFVAAAGPEEG</sequence>
<dbReference type="RefSeq" id="WP_141785399.1">
    <property type="nucleotide sequence ID" value="NZ_BAAAIK010000010.1"/>
</dbReference>
<protein>
    <submittedName>
        <fullName evidence="2">Uncharacterized protein</fullName>
    </submittedName>
</protein>
<keyword evidence="1" id="KW-0472">Membrane</keyword>
<dbReference type="Proteomes" id="UP000319516">
    <property type="component" value="Unassembled WGS sequence"/>
</dbReference>